<dbReference type="Proteomes" id="UP000065734">
    <property type="component" value="Chromosome I"/>
</dbReference>
<protein>
    <recommendedName>
        <fullName evidence="3">Transglutaminase</fullName>
    </recommendedName>
</protein>
<proteinExistence type="predicted"/>
<dbReference type="EMBL" id="LN907867">
    <property type="protein sequence ID" value="CUU42055.1"/>
    <property type="molecule type" value="Genomic_DNA"/>
</dbReference>
<dbReference type="KEGG" id="bvr:BVIR_1612"/>
<dbReference type="Pfam" id="PF06035">
    <property type="entry name" value="Peptidase_C93"/>
    <property type="match status" value="1"/>
</dbReference>
<dbReference type="PANTHER" id="PTHR39327:SF1">
    <property type="entry name" value="BLR5470 PROTEIN"/>
    <property type="match status" value="1"/>
</dbReference>
<dbReference type="OrthoDB" id="7206808at2"/>
<dbReference type="InterPro" id="IPR010319">
    <property type="entry name" value="Transglutaminase-like_Cys_pept"/>
</dbReference>
<sequence length="224" mass="25612">MDKTSTSTYFGRLRPRRGWIVYAAGLAAVALTAGFDTASVSAAPTERPIFIAVGEYARPPIGWVQFCGEHREECRVRPSEPRDVRLTATAWKQLLAINTEVNTRIQPATDIETYDRLEYWTYPVDRGDCEDYVLLKRHLLMEAGWPREALLITVVRDQRDDGHAVLTVRTDHGEFILDNQVTEVLPWHETGYRYVKRQSQSDPNLWVALGDTRPRTPITAADRR</sequence>
<organism evidence="1 2">
    <name type="scientific">Blastochloris viridis</name>
    <name type="common">Rhodopseudomonas viridis</name>
    <dbReference type="NCBI Taxonomy" id="1079"/>
    <lineage>
        <taxon>Bacteria</taxon>
        <taxon>Pseudomonadati</taxon>
        <taxon>Pseudomonadota</taxon>
        <taxon>Alphaproteobacteria</taxon>
        <taxon>Hyphomicrobiales</taxon>
        <taxon>Blastochloridaceae</taxon>
        <taxon>Blastochloris</taxon>
    </lineage>
</organism>
<dbReference type="PATRIC" id="fig|1079.6.peg.1669"/>
<dbReference type="RefSeq" id="WP_055037191.1">
    <property type="nucleotide sequence ID" value="NZ_AP014854.2"/>
</dbReference>
<name>A0A0P0J768_BLAVI</name>
<keyword evidence="2" id="KW-1185">Reference proteome</keyword>
<evidence type="ECO:0000313" key="2">
    <source>
        <dbReference type="Proteomes" id="UP000065734"/>
    </source>
</evidence>
<gene>
    <name evidence="1" type="ORF">BVIRIDIS_10570</name>
</gene>
<reference evidence="2" key="1">
    <citation type="journal article" date="2016" name="Genome Announc.">
        <title>Revised genome sequence of the purple photosynthetic bacterium Blastochloris viridis.</title>
        <authorList>
            <person name="Liu L.N."/>
            <person name="Faulkner M."/>
            <person name="Liu X."/>
            <person name="Huang F."/>
            <person name="Darby A.C."/>
            <person name="Hall N."/>
        </authorList>
    </citation>
    <scope>NUCLEOTIDE SEQUENCE [LARGE SCALE GENOMIC DNA]</scope>
    <source>
        <strain evidence="2">ATCC 19567 / DSM 133 / F</strain>
    </source>
</reference>
<dbReference type="Gene3D" id="3.10.620.30">
    <property type="match status" value="1"/>
</dbReference>
<evidence type="ECO:0008006" key="3">
    <source>
        <dbReference type="Google" id="ProtNLM"/>
    </source>
</evidence>
<dbReference type="PANTHER" id="PTHR39327">
    <property type="match status" value="1"/>
</dbReference>
<dbReference type="AlphaFoldDB" id="A0A0P0J768"/>
<accession>A0A0P0J768</accession>
<evidence type="ECO:0000313" key="1">
    <source>
        <dbReference type="EMBL" id="CUU42055.1"/>
    </source>
</evidence>
<dbReference type="STRING" id="1079.BVIR_1612"/>